<name>A0A4Z1SXA2_GIAMU</name>
<dbReference type="VEuPathDB" id="GiardiaDB:GMRT_14289"/>
<dbReference type="InterPro" id="IPR000592">
    <property type="entry name" value="Ribosomal_eS27"/>
</dbReference>
<dbReference type="AlphaFoldDB" id="A0A4Z1SXA2"/>
<dbReference type="Gene3D" id="2.20.25.100">
    <property type="entry name" value="Zn-binding ribosomal proteins"/>
    <property type="match status" value="1"/>
</dbReference>
<evidence type="ECO:0000256" key="3">
    <source>
        <dbReference type="ARBA" id="ARBA00022833"/>
    </source>
</evidence>
<dbReference type="OrthoDB" id="5567124at2759"/>
<dbReference type="InterPro" id="IPR023407">
    <property type="entry name" value="Ribosomal_eS27_Zn-bd_dom_sf"/>
</dbReference>
<protein>
    <submittedName>
        <fullName evidence="6">Ribosomal protein S27</fullName>
    </submittedName>
</protein>
<evidence type="ECO:0000313" key="6">
    <source>
        <dbReference type="EMBL" id="TNJ30170.1"/>
    </source>
</evidence>
<organism evidence="6 7">
    <name type="scientific">Giardia muris</name>
    <dbReference type="NCBI Taxonomy" id="5742"/>
    <lineage>
        <taxon>Eukaryota</taxon>
        <taxon>Metamonada</taxon>
        <taxon>Diplomonadida</taxon>
        <taxon>Hexamitidae</taxon>
        <taxon>Giardiinae</taxon>
        <taxon>Giardia</taxon>
    </lineage>
</organism>
<evidence type="ECO:0000313" key="7">
    <source>
        <dbReference type="Proteomes" id="UP000315496"/>
    </source>
</evidence>
<keyword evidence="5" id="KW-0687">Ribonucleoprotein</keyword>
<comment type="cofactor">
    <cofactor evidence="1">
        <name>Zn(2+)</name>
        <dbReference type="ChEBI" id="CHEBI:29105"/>
    </cofactor>
</comment>
<dbReference type="Proteomes" id="UP000315496">
    <property type="component" value="Chromosome 1"/>
</dbReference>
<sequence>MNVDLLYPDPVRELQKHKLKRLVKSPNAYFVEVKCANCGEITILYSHANTPVFCTGCTTQISIPTGGKCKHTSAVEKFRVK</sequence>
<dbReference type="GO" id="GO:0003735">
    <property type="term" value="F:structural constituent of ribosome"/>
    <property type="evidence" value="ECO:0007669"/>
    <property type="project" value="InterPro"/>
</dbReference>
<dbReference type="GO" id="GO:0006412">
    <property type="term" value="P:translation"/>
    <property type="evidence" value="ECO:0007669"/>
    <property type="project" value="InterPro"/>
</dbReference>
<keyword evidence="4 6" id="KW-0689">Ribosomal protein</keyword>
<dbReference type="SUPFAM" id="SSF57829">
    <property type="entry name" value="Zn-binding ribosomal proteins"/>
    <property type="match status" value="1"/>
</dbReference>
<comment type="similarity">
    <text evidence="2">Belongs to the eukaryotic ribosomal protein eS27 family.</text>
</comment>
<dbReference type="GO" id="GO:0005840">
    <property type="term" value="C:ribosome"/>
    <property type="evidence" value="ECO:0007669"/>
    <property type="project" value="UniProtKB-KW"/>
</dbReference>
<evidence type="ECO:0000256" key="5">
    <source>
        <dbReference type="ARBA" id="ARBA00023274"/>
    </source>
</evidence>
<dbReference type="Pfam" id="PF01667">
    <property type="entry name" value="Ribosomal_S27e"/>
    <property type="match status" value="1"/>
</dbReference>
<dbReference type="FunFam" id="2.20.25.100:FF:000001">
    <property type="entry name" value="40S ribosomal protein S27"/>
    <property type="match status" value="1"/>
</dbReference>
<evidence type="ECO:0000256" key="1">
    <source>
        <dbReference type="ARBA" id="ARBA00001947"/>
    </source>
</evidence>
<evidence type="ECO:0000256" key="2">
    <source>
        <dbReference type="ARBA" id="ARBA00010919"/>
    </source>
</evidence>
<gene>
    <name evidence="6" type="ORF">GMRT_14289</name>
</gene>
<proteinExistence type="inferred from homology"/>
<keyword evidence="7" id="KW-1185">Reference proteome</keyword>
<dbReference type="EMBL" id="VDLU01000001">
    <property type="protein sequence ID" value="TNJ30170.1"/>
    <property type="molecule type" value="Genomic_DNA"/>
</dbReference>
<reference evidence="6 7" key="1">
    <citation type="submission" date="2019-05" db="EMBL/GenBank/DDBJ databases">
        <title>The compact genome of Giardia muris reveals important steps in the evolution of intestinal protozoan parasites.</title>
        <authorList>
            <person name="Xu F."/>
            <person name="Jimenez-Gonzalez A."/>
            <person name="Einarsson E."/>
            <person name="Astvaldsson A."/>
            <person name="Peirasmaki D."/>
            <person name="Eckmann L."/>
            <person name="Andersson J.O."/>
            <person name="Svard S.G."/>
            <person name="Jerlstrom-Hultqvist J."/>
        </authorList>
    </citation>
    <scope>NUCLEOTIDE SEQUENCE [LARGE SCALE GENOMIC DNA]</scope>
    <source>
        <strain evidence="6 7">Roberts-Thomson</strain>
    </source>
</reference>
<dbReference type="HAMAP" id="MF_00371">
    <property type="entry name" value="Ribosomal_eS27"/>
    <property type="match status" value="1"/>
</dbReference>
<accession>A0A4Z1SXA2</accession>
<evidence type="ECO:0000256" key="4">
    <source>
        <dbReference type="ARBA" id="ARBA00022980"/>
    </source>
</evidence>
<dbReference type="InterPro" id="IPR011332">
    <property type="entry name" value="Ribosomal_zn-bd"/>
</dbReference>
<keyword evidence="3" id="KW-0862">Zinc</keyword>
<comment type="caution">
    <text evidence="6">The sequence shown here is derived from an EMBL/GenBank/DDBJ whole genome shotgun (WGS) entry which is preliminary data.</text>
</comment>
<dbReference type="GO" id="GO:1990904">
    <property type="term" value="C:ribonucleoprotein complex"/>
    <property type="evidence" value="ECO:0007669"/>
    <property type="project" value="UniProtKB-KW"/>
</dbReference>
<dbReference type="PANTHER" id="PTHR11594">
    <property type="entry name" value="40S RIBOSOMAL PROTEIN S27"/>
    <property type="match status" value="1"/>
</dbReference>